<dbReference type="AlphaFoldDB" id="A0AAD9KIL3"/>
<evidence type="ECO:0000313" key="3">
    <source>
        <dbReference type="EMBL" id="KAK2172066.1"/>
    </source>
</evidence>
<feature type="signal peptide" evidence="2">
    <location>
        <begin position="1"/>
        <end position="21"/>
    </location>
</feature>
<dbReference type="GO" id="GO:0016020">
    <property type="term" value="C:membrane"/>
    <property type="evidence" value="ECO:0007669"/>
    <property type="project" value="InterPro"/>
</dbReference>
<dbReference type="Pfam" id="PF05571">
    <property type="entry name" value="JAMP"/>
    <property type="match status" value="1"/>
</dbReference>
<dbReference type="InterPro" id="IPR008485">
    <property type="entry name" value="JAMP"/>
</dbReference>
<dbReference type="EMBL" id="JAODUO010000995">
    <property type="protein sequence ID" value="KAK2172066.1"/>
    <property type="molecule type" value="Genomic_DNA"/>
</dbReference>
<dbReference type="Proteomes" id="UP001209878">
    <property type="component" value="Unassembled WGS sequence"/>
</dbReference>
<feature type="transmembrane region" description="Helical" evidence="1">
    <location>
        <begin position="209"/>
        <end position="230"/>
    </location>
</feature>
<feature type="transmembrane region" description="Helical" evidence="1">
    <location>
        <begin position="168"/>
        <end position="188"/>
    </location>
</feature>
<comment type="caution">
    <text evidence="3">The sequence shown here is derived from an EMBL/GenBank/DDBJ whole genome shotgun (WGS) entry which is preliminary data.</text>
</comment>
<sequence length="323" mass="35890">MITNAVFLLTVIYFLIPVSSCGVVGKTTWCPGIYCGRTQDKEGNVSDCGACVRGSRPDEHSMCQACSSSPNLYDSLYLGFMAMSSPTLHWFFIDFTNKRKSGNLLILHASALVESAVAAICTLLVVTPVGSLSVTSCEVNALSDWYTMFYNPSPDYVHTIHCTQEAVYPLYTMVLIYYAFGLVAMMLFRPVLVTKFVPRRGTKSIYASLYMFPILAVVHATCAGLIYYAFPYIVLVISLVTNALHFALFSNQSALYLLRENFLNARNLTIIVCHWALHAYGIIAITQLQIPSFHTPMLCLVPLPTLFYLLTVPFTDPDNLDKA</sequence>
<dbReference type="GO" id="GO:0036503">
    <property type="term" value="P:ERAD pathway"/>
    <property type="evidence" value="ECO:0007669"/>
    <property type="project" value="TreeGrafter"/>
</dbReference>
<keyword evidence="1" id="KW-0472">Membrane</keyword>
<dbReference type="GO" id="GO:0031625">
    <property type="term" value="F:ubiquitin protein ligase binding"/>
    <property type="evidence" value="ECO:0007669"/>
    <property type="project" value="TreeGrafter"/>
</dbReference>
<protein>
    <recommendedName>
        <fullName evidence="5">JNK1/MAPK8-associated membrane protein</fullName>
    </recommendedName>
</protein>
<keyword evidence="2" id="KW-0732">Signal</keyword>
<gene>
    <name evidence="3" type="ORF">NP493_995g00083</name>
</gene>
<evidence type="ECO:0000313" key="4">
    <source>
        <dbReference type="Proteomes" id="UP001209878"/>
    </source>
</evidence>
<dbReference type="PANTHER" id="PTHR12740">
    <property type="entry name" value="JNK1/MAPK8-ASSOCIATED MEMBRANE PROTEIN"/>
    <property type="match status" value="1"/>
</dbReference>
<dbReference type="GO" id="GO:0006986">
    <property type="term" value="P:response to unfolded protein"/>
    <property type="evidence" value="ECO:0007669"/>
    <property type="project" value="InterPro"/>
</dbReference>
<feature type="chain" id="PRO_5042159547" description="JNK1/MAPK8-associated membrane protein" evidence="2">
    <location>
        <begin position="22"/>
        <end position="323"/>
    </location>
</feature>
<organism evidence="3 4">
    <name type="scientific">Ridgeia piscesae</name>
    <name type="common">Tubeworm</name>
    <dbReference type="NCBI Taxonomy" id="27915"/>
    <lineage>
        <taxon>Eukaryota</taxon>
        <taxon>Metazoa</taxon>
        <taxon>Spiralia</taxon>
        <taxon>Lophotrochozoa</taxon>
        <taxon>Annelida</taxon>
        <taxon>Polychaeta</taxon>
        <taxon>Sedentaria</taxon>
        <taxon>Canalipalpata</taxon>
        <taxon>Sabellida</taxon>
        <taxon>Siboglinidae</taxon>
        <taxon>Ridgeia</taxon>
    </lineage>
</organism>
<evidence type="ECO:0000256" key="1">
    <source>
        <dbReference type="SAM" id="Phobius"/>
    </source>
</evidence>
<name>A0AAD9KIL3_RIDPI</name>
<feature type="transmembrane region" description="Helical" evidence="1">
    <location>
        <begin position="270"/>
        <end position="288"/>
    </location>
</feature>
<accession>A0AAD9KIL3</accession>
<evidence type="ECO:0008006" key="5">
    <source>
        <dbReference type="Google" id="ProtNLM"/>
    </source>
</evidence>
<feature type="transmembrane region" description="Helical" evidence="1">
    <location>
        <begin position="105"/>
        <end position="126"/>
    </location>
</feature>
<reference evidence="3" key="1">
    <citation type="journal article" date="2023" name="Mol. Biol. Evol.">
        <title>Third-Generation Sequencing Reveals the Adaptive Role of the Epigenome in Three Deep-Sea Polychaetes.</title>
        <authorList>
            <person name="Perez M."/>
            <person name="Aroh O."/>
            <person name="Sun Y."/>
            <person name="Lan Y."/>
            <person name="Juniper S.K."/>
            <person name="Young C.R."/>
            <person name="Angers B."/>
            <person name="Qian P.Y."/>
        </authorList>
    </citation>
    <scope>NUCLEOTIDE SEQUENCE</scope>
    <source>
        <strain evidence="3">R07B-5</strain>
    </source>
</reference>
<feature type="transmembrane region" description="Helical" evidence="1">
    <location>
        <begin position="236"/>
        <end position="258"/>
    </location>
</feature>
<keyword evidence="1" id="KW-0812">Transmembrane</keyword>
<keyword evidence="4" id="KW-1185">Reference proteome</keyword>
<proteinExistence type="predicted"/>
<evidence type="ECO:0000256" key="2">
    <source>
        <dbReference type="SAM" id="SignalP"/>
    </source>
</evidence>
<keyword evidence="1" id="KW-1133">Transmembrane helix</keyword>
<dbReference type="PANTHER" id="PTHR12740:SF4">
    <property type="entry name" value="JNK1_MAPK8-ASSOCIATED MEMBRANE PROTEIN"/>
    <property type="match status" value="1"/>
</dbReference>